<name>A0A139BU93_9PROT</name>
<evidence type="ECO:0000313" key="1">
    <source>
        <dbReference type="EMBL" id="KXS32539.1"/>
    </source>
</evidence>
<reference evidence="1 2" key="2">
    <citation type="submission" date="2016-03" db="EMBL/GenBank/DDBJ databases">
        <title>New uncultured bacterium of the family Gallionellaceae from acid mine drainage: description and reconstruction of genome based on metagenomic analysis of microbial community.</title>
        <authorList>
            <person name="Kadnikov V."/>
            <person name="Ivasenko D."/>
            <person name="Beletsky A."/>
            <person name="Mardanov A."/>
            <person name="Danilova E."/>
            <person name="Pimenov N."/>
            <person name="Karnachuk O."/>
            <person name="Ravin N."/>
        </authorList>
    </citation>
    <scope>NUCLEOTIDE SEQUENCE [LARGE SCALE GENOMIC DNA]</scope>
    <source>
        <strain evidence="1">ShG14-8</strain>
    </source>
</reference>
<comment type="caution">
    <text evidence="1">The sequence shown here is derived from an EMBL/GenBank/DDBJ whole genome shotgun (WGS) entry which is preliminary data.</text>
</comment>
<protein>
    <submittedName>
        <fullName evidence="1">Uncharacterized protein</fullName>
    </submittedName>
</protein>
<sequence length="95" mass="11019">MTRKDKIHKLLNDASNELLGFIKDSEFMFKDQNHWVPAVEIKDNLDLNFVAVPRKGTQYGKKGWVFATLARMLADKSLIEYPKIGSRAFYRSARK</sequence>
<evidence type="ECO:0000313" key="2">
    <source>
        <dbReference type="Proteomes" id="UP000070578"/>
    </source>
</evidence>
<dbReference type="AlphaFoldDB" id="A0A139BU93"/>
<dbReference type="EMBL" id="LSLI01000027">
    <property type="protein sequence ID" value="KXS32539.1"/>
    <property type="molecule type" value="Genomic_DNA"/>
</dbReference>
<dbReference type="Proteomes" id="UP000070578">
    <property type="component" value="Unassembled WGS sequence"/>
</dbReference>
<proteinExistence type="predicted"/>
<gene>
    <name evidence="1" type="ORF">AWT59_1372</name>
</gene>
<organism evidence="1 2">
    <name type="scientific">Candidatus Gallionella acididurans</name>
    <dbReference type="NCBI Taxonomy" id="1796491"/>
    <lineage>
        <taxon>Bacteria</taxon>
        <taxon>Pseudomonadati</taxon>
        <taxon>Pseudomonadota</taxon>
        <taxon>Betaproteobacteria</taxon>
        <taxon>Nitrosomonadales</taxon>
        <taxon>Gallionellaceae</taxon>
        <taxon>Gallionella</taxon>
    </lineage>
</organism>
<accession>A0A139BU93</accession>
<reference evidence="1 2" key="1">
    <citation type="submission" date="2016-02" db="EMBL/GenBank/DDBJ databases">
        <authorList>
            <person name="Wen L."/>
            <person name="He K."/>
            <person name="Yang H."/>
        </authorList>
    </citation>
    <scope>NUCLEOTIDE SEQUENCE [LARGE SCALE GENOMIC DNA]</scope>
    <source>
        <strain evidence="1">ShG14-8</strain>
    </source>
</reference>